<comment type="caution">
    <text evidence="10">The sequence shown here is derived from an EMBL/GenBank/DDBJ whole genome shotgun (WGS) entry which is preliminary data.</text>
</comment>
<dbReference type="Pfam" id="PF00479">
    <property type="entry name" value="G6PD_N"/>
    <property type="match status" value="1"/>
</dbReference>
<feature type="binding site" evidence="7">
    <location>
        <position position="242"/>
    </location>
    <ligand>
        <name>substrate</name>
    </ligand>
</feature>
<dbReference type="SUPFAM" id="SSF51735">
    <property type="entry name" value="NAD(P)-binding Rossmann-fold domains"/>
    <property type="match status" value="1"/>
</dbReference>
<dbReference type="Proteomes" id="UP001218579">
    <property type="component" value="Unassembled WGS sequence"/>
</dbReference>
<evidence type="ECO:0000259" key="9">
    <source>
        <dbReference type="Pfam" id="PF02781"/>
    </source>
</evidence>
<evidence type="ECO:0000256" key="3">
    <source>
        <dbReference type="ARBA" id="ARBA00022526"/>
    </source>
</evidence>
<feature type="binding site" evidence="7">
    <location>
        <position position="223"/>
    </location>
    <ligand>
        <name>substrate</name>
    </ligand>
</feature>
<reference evidence="10 11" key="1">
    <citation type="submission" date="2023-01" db="EMBL/GenBank/DDBJ databases">
        <title>Novel species of the genus Asticcacaulis isolated from rivers.</title>
        <authorList>
            <person name="Lu H."/>
        </authorList>
    </citation>
    <scope>NUCLEOTIDE SEQUENCE [LARGE SCALE GENOMIC DNA]</scope>
    <source>
        <strain evidence="10 11">LKC15W</strain>
    </source>
</reference>
<dbReference type="PROSITE" id="PS00069">
    <property type="entry name" value="G6P_DEHYDROGENASE"/>
    <property type="match status" value="1"/>
</dbReference>
<dbReference type="EMBL" id="JAQQKV010000002">
    <property type="protein sequence ID" value="MDC7676190.1"/>
    <property type="molecule type" value="Genomic_DNA"/>
</dbReference>
<dbReference type="HAMAP" id="MF_00966">
    <property type="entry name" value="G6PD"/>
    <property type="match status" value="1"/>
</dbReference>
<evidence type="ECO:0000259" key="8">
    <source>
        <dbReference type="Pfam" id="PF00479"/>
    </source>
</evidence>
<comment type="caution">
    <text evidence="7">Lacks conserved residue(s) required for the propagation of feature annotation.</text>
</comment>
<feature type="domain" description="Glucose-6-phosphate dehydrogenase NAD-binding" evidence="8">
    <location>
        <begin position="20"/>
        <end position="194"/>
    </location>
</feature>
<evidence type="ECO:0000256" key="4">
    <source>
        <dbReference type="ARBA" id="ARBA00022857"/>
    </source>
</evidence>
<feature type="binding site" evidence="7">
    <location>
        <position position="57"/>
    </location>
    <ligand>
        <name>NADP(+)</name>
        <dbReference type="ChEBI" id="CHEBI:58349"/>
    </ligand>
</feature>
<dbReference type="InterPro" id="IPR022675">
    <property type="entry name" value="G6P_DH_C"/>
</dbReference>
<sequence length="499" mass="54499">MSLNGLSSSQATSSRQRVFVLVGGTGDLALRMLWPSLAMLDQDGFLADDVRLVSVAREAVGRDEFVERVKAAVTKRAGADLEDGTIDKFAARISHLSLDVGDAEWGPKLKAELGATDNLDIVFFLSVSPSLFKPICEHLLNAGLNVAPNRVIIEKPLGRDLASSKVINDSVAVAFDEARVFRIDHYLGKETVQNLIALRFANTVFEPLWNAQSIDHVQITVAETVGVGERLGYYDEYGALRDMLQNHLLQLLCLLAMEPPSGINADALRDEKVKVLKSLKPINEHNVLTHTARGQYGPGFAEGKPVAGYEAEKGSPSGTETYVALKAEIANWRWAGTPFYLRTGKHLPTRATEIVVQFKAVPHSIFGGAVLANRLVIRLQPEEDISLTVMNKAPGLSAAGGMDLQPLALSLSLTNAFDSNGNKPPRRRIAYERLILDALNGNNAAFVRRDEVEAAWAWVDGIEDGWAKVYPRPQSYPAGSYGPVSAYTLLDRDGRSWND</sequence>
<dbReference type="NCBIfam" id="TIGR00871">
    <property type="entry name" value="zwf"/>
    <property type="match status" value="1"/>
</dbReference>
<keyword evidence="11" id="KW-1185">Reference proteome</keyword>
<dbReference type="Pfam" id="PF02781">
    <property type="entry name" value="G6PD_C"/>
    <property type="match status" value="1"/>
</dbReference>
<keyword evidence="3 7" id="KW-0313">Glucose metabolism</keyword>
<dbReference type="InterPro" id="IPR036291">
    <property type="entry name" value="NAD(P)-bd_dom_sf"/>
</dbReference>
<dbReference type="InterPro" id="IPR022674">
    <property type="entry name" value="G6P_DH_NAD-bd"/>
</dbReference>
<evidence type="ECO:0000256" key="1">
    <source>
        <dbReference type="ARBA" id="ARBA00004937"/>
    </source>
</evidence>
<dbReference type="PANTHER" id="PTHR23429:SF0">
    <property type="entry name" value="GLUCOSE-6-PHOSPHATE 1-DEHYDROGENASE"/>
    <property type="match status" value="1"/>
</dbReference>
<dbReference type="PIRSF" id="PIRSF000110">
    <property type="entry name" value="G6PD"/>
    <property type="match status" value="1"/>
</dbReference>
<comment type="pathway">
    <text evidence="1 7">Carbohydrate degradation; pentose phosphate pathway; D-ribulose 5-phosphate from D-glucose 6-phosphate (oxidative stage): step 1/3.</text>
</comment>
<feature type="binding site" evidence="7">
    <location>
        <position position="345"/>
    </location>
    <ligand>
        <name>substrate</name>
    </ligand>
</feature>
<feature type="binding site" evidence="7">
    <location>
        <position position="185"/>
    </location>
    <ligand>
        <name>substrate</name>
    </ligand>
</feature>
<comment type="similarity">
    <text evidence="2 7">Belongs to the glucose-6-phosphate dehydrogenase family.</text>
</comment>
<dbReference type="Gene3D" id="3.30.360.10">
    <property type="entry name" value="Dihydrodipicolinate Reductase, domain 2"/>
    <property type="match status" value="1"/>
</dbReference>
<dbReference type="Gene3D" id="3.40.50.720">
    <property type="entry name" value="NAD(P)-binding Rossmann-like Domain"/>
    <property type="match status" value="1"/>
</dbReference>
<evidence type="ECO:0000313" key="11">
    <source>
        <dbReference type="Proteomes" id="UP001218579"/>
    </source>
</evidence>
<proteinExistence type="inferred from homology"/>
<dbReference type="RefSeq" id="WP_272744539.1">
    <property type="nucleotide sequence ID" value="NZ_JAQQKV010000002.1"/>
</dbReference>
<protein>
    <recommendedName>
        <fullName evidence="7">Glucose-6-phosphate 1-dehydrogenase</fullName>
        <shortName evidence="7">G6PD</shortName>
        <ecNumber evidence="7">1.1.1.49</ecNumber>
    </recommendedName>
</protein>
<keyword evidence="5 7" id="KW-0560">Oxidoreductase</keyword>
<organism evidence="10 11">
    <name type="scientific">Asticcacaulis machinosus</name>
    <dbReference type="NCBI Taxonomy" id="2984211"/>
    <lineage>
        <taxon>Bacteria</taxon>
        <taxon>Pseudomonadati</taxon>
        <taxon>Pseudomonadota</taxon>
        <taxon>Alphaproteobacteria</taxon>
        <taxon>Caulobacterales</taxon>
        <taxon>Caulobacteraceae</taxon>
        <taxon>Asticcacaulis</taxon>
    </lineage>
</organism>
<accession>A0ABT5HIX6</accession>
<evidence type="ECO:0000256" key="2">
    <source>
        <dbReference type="ARBA" id="ARBA00009975"/>
    </source>
</evidence>
<feature type="domain" description="Glucose-6-phosphate dehydrogenase C-terminal" evidence="9">
    <location>
        <begin position="197"/>
        <end position="498"/>
    </location>
</feature>
<comment type="catalytic activity">
    <reaction evidence="7">
        <text>D-glucose 6-phosphate + NADP(+) = 6-phospho-D-glucono-1,5-lactone + NADPH + H(+)</text>
        <dbReference type="Rhea" id="RHEA:15841"/>
        <dbReference type="ChEBI" id="CHEBI:15378"/>
        <dbReference type="ChEBI" id="CHEBI:57783"/>
        <dbReference type="ChEBI" id="CHEBI:57955"/>
        <dbReference type="ChEBI" id="CHEBI:58349"/>
        <dbReference type="ChEBI" id="CHEBI:61548"/>
        <dbReference type="EC" id="1.1.1.49"/>
    </reaction>
</comment>
<evidence type="ECO:0000313" key="10">
    <source>
        <dbReference type="EMBL" id="MDC7676190.1"/>
    </source>
</evidence>
<dbReference type="PANTHER" id="PTHR23429">
    <property type="entry name" value="GLUCOSE-6-PHOSPHATE 1-DEHYDROGENASE G6PD"/>
    <property type="match status" value="1"/>
</dbReference>
<comment type="function">
    <text evidence="7">Catalyzes the oxidation of glucose 6-phosphate to 6-phosphogluconolactone.</text>
</comment>
<evidence type="ECO:0000256" key="5">
    <source>
        <dbReference type="ARBA" id="ARBA00023002"/>
    </source>
</evidence>
<dbReference type="InterPro" id="IPR019796">
    <property type="entry name" value="G6P_DH_AS"/>
</dbReference>
<feature type="binding site" evidence="7">
    <location>
        <begin position="99"/>
        <end position="100"/>
    </location>
    <ligand>
        <name>NADP(+)</name>
        <dbReference type="ChEBI" id="CHEBI:58349"/>
    </ligand>
</feature>
<dbReference type="EC" id="1.1.1.49" evidence="7"/>
<keyword evidence="4 7" id="KW-0521">NADP</keyword>
<name>A0ABT5HIX6_9CAUL</name>
<feature type="binding site" evidence="7">
    <location>
        <position position="189"/>
    </location>
    <ligand>
        <name>substrate</name>
    </ligand>
</feature>
<evidence type="ECO:0000256" key="6">
    <source>
        <dbReference type="ARBA" id="ARBA00023277"/>
    </source>
</evidence>
<evidence type="ECO:0000256" key="7">
    <source>
        <dbReference type="HAMAP-Rule" id="MF_00966"/>
    </source>
</evidence>
<gene>
    <name evidence="7 10" type="primary">zwf</name>
    <name evidence="10" type="ORF">PQU98_08615</name>
</gene>
<dbReference type="InterPro" id="IPR001282">
    <property type="entry name" value="G6P_DH"/>
</dbReference>
<dbReference type="SUPFAM" id="SSF55347">
    <property type="entry name" value="Glyceraldehyde-3-phosphate dehydrogenase-like, C-terminal domain"/>
    <property type="match status" value="1"/>
</dbReference>
<dbReference type="PRINTS" id="PR00079">
    <property type="entry name" value="G6PDHDRGNASE"/>
</dbReference>
<feature type="binding site" evidence="7">
    <location>
        <position position="155"/>
    </location>
    <ligand>
        <name>NADP(+)</name>
        <dbReference type="ChEBI" id="CHEBI:58349"/>
    </ligand>
</feature>
<keyword evidence="6 7" id="KW-0119">Carbohydrate metabolism</keyword>
<feature type="active site" description="Proton acceptor" evidence="7">
    <location>
        <position position="247"/>
    </location>
</feature>